<dbReference type="GeneID" id="5659544"/>
<dbReference type="RefSeq" id="YP_001497738.2">
    <property type="nucleotide sequence ID" value="NC_009898.1"/>
</dbReference>
<dbReference type="REBASE" id="766">
    <property type="entry name" value="CviQI"/>
</dbReference>
<sequence>MKAEIKLAKAQAKEQEKEAKRIIRENNRIFKKALKMNLPDNEPISDDDIVYDDSHIEKGVQSQHHGFVFENELRHKVFLIPTRSNDVNTHDISKNQNRFDAIENISIKTTGKKDICCGDIIRFYDYDFSDANTMIVGQYTQTTTHKKIDRIIEIKYDKKLHEVLFGTITRDELIAYVDMVKALPRGRISKSKRDEILSMKKELEKTHGMYIQISPKIDSGNQRRVQCRIRNVDDLVEKNPENLLSISTTGVVRGIAINTIIASYRRNRTARLR</sequence>
<protein>
    <submittedName>
        <fullName evidence="2">Uncharacterized protein B542R</fullName>
    </submittedName>
</protein>
<proteinExistence type="predicted"/>
<organism evidence="2 3">
    <name type="scientific">Paramecium bursaria Chlorella virus NY2A</name>
    <name type="common">PBCV-NY2A</name>
    <dbReference type="NCBI Taxonomy" id="46021"/>
    <lineage>
        <taxon>Viruses</taxon>
        <taxon>Varidnaviria</taxon>
        <taxon>Bamfordvirae</taxon>
        <taxon>Nucleocytoviricota</taxon>
        <taxon>Megaviricetes</taxon>
        <taxon>Algavirales</taxon>
        <taxon>Phycodnaviridae</taxon>
        <taxon>Chlorovirus</taxon>
        <taxon>Chlorovirus americanus</taxon>
    </lineage>
</organism>
<dbReference type="EMBL" id="DQ491002">
    <property type="protein sequence ID" value="ABT14941.2"/>
    <property type="molecule type" value="Genomic_DNA"/>
</dbReference>
<dbReference type="Proteomes" id="UP000202419">
    <property type="component" value="Segment"/>
</dbReference>
<evidence type="ECO:0000313" key="2">
    <source>
        <dbReference type="EMBL" id="ABT14941.2"/>
    </source>
</evidence>
<reference evidence="2 3" key="1">
    <citation type="journal article" date="2007" name="Virology">
        <title>Sequence and annotation of the 369-kb NY-2A and the 345-kb AR158 viruses that infect Chlorella NC64A.</title>
        <authorList>
            <person name="Fitzgerald L.A."/>
            <person name="Graves M.V."/>
            <person name="Li X."/>
            <person name="Feldblyum T."/>
            <person name="Nierman W.C."/>
            <person name="Van Etten J.L."/>
        </authorList>
    </citation>
    <scope>NUCLEOTIDE SEQUENCE [LARGE SCALE GENOMIC DNA]</scope>
    <source>
        <strain evidence="2 3">NY-2A</strain>
    </source>
</reference>
<keyword evidence="3" id="KW-1185">Reference proteome</keyword>
<dbReference type="OrthoDB" id="11688at10239"/>
<dbReference type="KEGG" id="vg:5659544"/>
<keyword evidence="1" id="KW-0175">Coiled coil</keyword>
<evidence type="ECO:0000256" key="1">
    <source>
        <dbReference type="SAM" id="Coils"/>
    </source>
</evidence>
<feature type="coiled-coil region" evidence="1">
    <location>
        <begin position="2"/>
        <end position="32"/>
    </location>
</feature>
<name>A7IX67_PBCVN</name>
<gene>
    <name evidence="2" type="primary">B542R</name>
    <name evidence="2" type="ORF">NY2A_B542R</name>
</gene>
<accession>A7IX67</accession>
<organismHost>
    <name type="scientific">Chlorella</name>
    <dbReference type="NCBI Taxonomy" id="3071"/>
</organismHost>
<evidence type="ECO:0000313" key="3">
    <source>
        <dbReference type="Proteomes" id="UP000202419"/>
    </source>
</evidence>